<dbReference type="Gene3D" id="2.160.20.10">
    <property type="entry name" value="Single-stranded right-handed beta-helix, Pectin lyase-like"/>
    <property type="match status" value="1"/>
</dbReference>
<accession>A0A545TG68</accession>
<dbReference type="InterPro" id="IPR036388">
    <property type="entry name" value="WH-like_DNA-bd_sf"/>
</dbReference>
<dbReference type="Proteomes" id="UP000315252">
    <property type="component" value="Unassembled WGS sequence"/>
</dbReference>
<dbReference type="InterPro" id="IPR012334">
    <property type="entry name" value="Pectin_lyas_fold"/>
</dbReference>
<gene>
    <name evidence="1" type="ORF">FKG95_21590</name>
</gene>
<dbReference type="OrthoDB" id="7237303at2"/>
<proteinExistence type="predicted"/>
<dbReference type="AlphaFoldDB" id="A0A545TG68"/>
<evidence type="ECO:0000313" key="2">
    <source>
        <dbReference type="Proteomes" id="UP000315252"/>
    </source>
</evidence>
<dbReference type="Gene3D" id="1.10.10.10">
    <property type="entry name" value="Winged helix-like DNA-binding domain superfamily/Winged helix DNA-binding domain"/>
    <property type="match status" value="1"/>
</dbReference>
<dbReference type="SUPFAM" id="SSF51126">
    <property type="entry name" value="Pectin lyase-like"/>
    <property type="match status" value="1"/>
</dbReference>
<dbReference type="InterPro" id="IPR011050">
    <property type="entry name" value="Pectin_lyase_fold/virulence"/>
</dbReference>
<name>A0A545TG68_9PROT</name>
<dbReference type="SUPFAM" id="SSF46894">
    <property type="entry name" value="C-terminal effector domain of the bipartite response regulators"/>
    <property type="match status" value="1"/>
</dbReference>
<sequence>MFAPCGVPWWSGIGLIISLILLPALPSSAAASSSLTLCTAESGLQNCQFHSFSEAIAALNDGDQLHIETGDYREGAVLTANSVTITAAEGAALRDTAVEGKAALVILGNDTVIEGLECSGINVPDYNGACIRLRGRNLTLRNVHFHDSQQGLLSGGEVGEVIVEDSVFERLGAIGRAHAIYMSGGDHLIVRDSRLVSSRDEGHEIKSRARKTTIENSIIGSELGRDSRTIDLPNGGEITIVNNVIQKGPNSANPDMIGIALEKEKKQHPQGNILIRGNTLIMDRPGRVLHSLVPVEMTGNAIVAGSPHTGNKWYPDRIAAGLPPMPALEMVVAGRDEELQRDLPRFRPGEAPRTDGTALTTVDGVVTWQGQPLSLTAHETSIVDLLSSQPGETASINEIYRLIEPHRSKPVSSAKERQTIVLNTIKTLRNKFRDVDQAFSAMTFRPGQGFVWDESL</sequence>
<protein>
    <submittedName>
        <fullName evidence="1">Uncharacterized protein</fullName>
    </submittedName>
</protein>
<reference evidence="1 2" key="1">
    <citation type="submission" date="2019-06" db="EMBL/GenBank/DDBJ databases">
        <title>Whole genome sequence for Rhodospirillaceae sp. R148.</title>
        <authorList>
            <person name="Wang G."/>
        </authorList>
    </citation>
    <scope>NUCLEOTIDE SEQUENCE [LARGE SCALE GENOMIC DNA]</scope>
    <source>
        <strain evidence="1 2">R148</strain>
    </source>
</reference>
<dbReference type="GO" id="GO:0003677">
    <property type="term" value="F:DNA binding"/>
    <property type="evidence" value="ECO:0007669"/>
    <property type="project" value="InterPro"/>
</dbReference>
<keyword evidence="2" id="KW-1185">Reference proteome</keyword>
<dbReference type="GO" id="GO:0006355">
    <property type="term" value="P:regulation of DNA-templated transcription"/>
    <property type="evidence" value="ECO:0007669"/>
    <property type="project" value="InterPro"/>
</dbReference>
<evidence type="ECO:0000313" key="1">
    <source>
        <dbReference type="EMBL" id="TQV76230.1"/>
    </source>
</evidence>
<organism evidence="1 2">
    <name type="scientific">Denitrobaculum tricleocarpae</name>
    <dbReference type="NCBI Taxonomy" id="2591009"/>
    <lineage>
        <taxon>Bacteria</taxon>
        <taxon>Pseudomonadati</taxon>
        <taxon>Pseudomonadota</taxon>
        <taxon>Alphaproteobacteria</taxon>
        <taxon>Rhodospirillales</taxon>
        <taxon>Rhodospirillaceae</taxon>
        <taxon>Denitrobaculum</taxon>
    </lineage>
</organism>
<dbReference type="InterPro" id="IPR016032">
    <property type="entry name" value="Sig_transdc_resp-reg_C-effctor"/>
</dbReference>
<dbReference type="RefSeq" id="WP_142898493.1">
    <property type="nucleotide sequence ID" value="NZ_ML660059.1"/>
</dbReference>
<dbReference type="EMBL" id="VHSH01000008">
    <property type="protein sequence ID" value="TQV76230.1"/>
    <property type="molecule type" value="Genomic_DNA"/>
</dbReference>
<comment type="caution">
    <text evidence="1">The sequence shown here is derived from an EMBL/GenBank/DDBJ whole genome shotgun (WGS) entry which is preliminary data.</text>
</comment>